<comment type="caution">
    <text evidence="1">The sequence shown here is derived from an EMBL/GenBank/DDBJ whole genome shotgun (WGS) entry which is preliminary data.</text>
</comment>
<keyword evidence="2" id="KW-1185">Reference proteome</keyword>
<name>A0AAW1D472_9HEMI</name>
<accession>A0AAW1D472</accession>
<proteinExistence type="predicted"/>
<organism evidence="1 2">
    <name type="scientific">Rhynocoris fuscipes</name>
    <dbReference type="NCBI Taxonomy" id="488301"/>
    <lineage>
        <taxon>Eukaryota</taxon>
        <taxon>Metazoa</taxon>
        <taxon>Ecdysozoa</taxon>
        <taxon>Arthropoda</taxon>
        <taxon>Hexapoda</taxon>
        <taxon>Insecta</taxon>
        <taxon>Pterygota</taxon>
        <taxon>Neoptera</taxon>
        <taxon>Paraneoptera</taxon>
        <taxon>Hemiptera</taxon>
        <taxon>Heteroptera</taxon>
        <taxon>Panheteroptera</taxon>
        <taxon>Cimicomorpha</taxon>
        <taxon>Reduviidae</taxon>
        <taxon>Harpactorinae</taxon>
        <taxon>Harpactorini</taxon>
        <taxon>Rhynocoris</taxon>
    </lineage>
</organism>
<sequence>MHFFKSSSPYNIKYCYTLYRKNYYKVKDQIDAIIKACNHTAADYTGVNIPYVPSVHVKSSNVVTSATEDDVHVHDTENSITLSHDNKECLTSSSLSDKTTIIQFPQINTADIAITAINDTTEYGNSEEDFLTSHTVSFQVKNSYDFTSVTQDKDDDVHVHVHGDENLDKSSHGSMNSVTSSSHLEKTIISQVPQINTADTIDDFVTSRAISFHVQNSYVGTCATGDFYTAEVEKAVHCFRAPPTPATSMEVEEIEDNIFPQHKQPMYKTS</sequence>
<evidence type="ECO:0000313" key="2">
    <source>
        <dbReference type="Proteomes" id="UP001461498"/>
    </source>
</evidence>
<gene>
    <name evidence="1" type="ORF">O3M35_010408</name>
</gene>
<dbReference type="EMBL" id="JAPXFL010000007">
    <property type="protein sequence ID" value="KAK9503958.1"/>
    <property type="molecule type" value="Genomic_DNA"/>
</dbReference>
<dbReference type="AlphaFoldDB" id="A0AAW1D472"/>
<protein>
    <submittedName>
        <fullName evidence="1">Uncharacterized protein</fullName>
    </submittedName>
</protein>
<evidence type="ECO:0000313" key="1">
    <source>
        <dbReference type="EMBL" id="KAK9503958.1"/>
    </source>
</evidence>
<dbReference type="Proteomes" id="UP001461498">
    <property type="component" value="Unassembled WGS sequence"/>
</dbReference>
<reference evidence="1 2" key="1">
    <citation type="submission" date="2022-12" db="EMBL/GenBank/DDBJ databases">
        <title>Chromosome-level genome assembly of true bugs.</title>
        <authorList>
            <person name="Ma L."/>
            <person name="Li H."/>
        </authorList>
    </citation>
    <scope>NUCLEOTIDE SEQUENCE [LARGE SCALE GENOMIC DNA]</scope>
    <source>
        <strain evidence="1">Lab_2022b</strain>
    </source>
</reference>